<protein>
    <submittedName>
        <fullName evidence="1">Uncharacterized protein</fullName>
    </submittedName>
</protein>
<comment type="caution">
    <text evidence="1">The sequence shown here is derived from an EMBL/GenBank/DDBJ whole genome shotgun (WGS) entry which is preliminary data.</text>
</comment>
<keyword evidence="2" id="KW-1185">Reference proteome</keyword>
<feature type="non-terminal residue" evidence="1">
    <location>
        <position position="56"/>
    </location>
</feature>
<dbReference type="AlphaFoldDB" id="A0A6S7HXD4"/>
<accession>A0A6S7HXD4</accession>
<evidence type="ECO:0000313" key="1">
    <source>
        <dbReference type="EMBL" id="CAB3997717.1"/>
    </source>
</evidence>
<dbReference type="Proteomes" id="UP001152795">
    <property type="component" value="Unassembled WGS sequence"/>
</dbReference>
<sequence>KEDTDFLTTSFSIRRNMNVEQANMSLLKTLRTIYTDVFETPITLIKCMAKYHPHLN</sequence>
<reference evidence="1" key="1">
    <citation type="submission" date="2020-04" db="EMBL/GenBank/DDBJ databases">
        <authorList>
            <person name="Alioto T."/>
            <person name="Alioto T."/>
            <person name="Gomez Garrido J."/>
        </authorList>
    </citation>
    <scope>NUCLEOTIDE SEQUENCE</scope>
    <source>
        <strain evidence="1">A484AB</strain>
    </source>
</reference>
<gene>
    <name evidence="1" type="ORF">PACLA_8A022164</name>
</gene>
<dbReference type="EMBL" id="CACRXK020003170">
    <property type="protein sequence ID" value="CAB3997717.1"/>
    <property type="molecule type" value="Genomic_DNA"/>
</dbReference>
<name>A0A6S7HXD4_PARCT</name>
<feature type="non-terminal residue" evidence="1">
    <location>
        <position position="1"/>
    </location>
</feature>
<evidence type="ECO:0000313" key="2">
    <source>
        <dbReference type="Proteomes" id="UP001152795"/>
    </source>
</evidence>
<proteinExistence type="predicted"/>
<organism evidence="1 2">
    <name type="scientific">Paramuricea clavata</name>
    <name type="common">Red gorgonian</name>
    <name type="synonym">Violescent sea-whip</name>
    <dbReference type="NCBI Taxonomy" id="317549"/>
    <lineage>
        <taxon>Eukaryota</taxon>
        <taxon>Metazoa</taxon>
        <taxon>Cnidaria</taxon>
        <taxon>Anthozoa</taxon>
        <taxon>Octocorallia</taxon>
        <taxon>Malacalcyonacea</taxon>
        <taxon>Plexauridae</taxon>
        <taxon>Paramuricea</taxon>
    </lineage>
</organism>